<dbReference type="RefSeq" id="WP_378071558.1">
    <property type="nucleotide sequence ID" value="NZ_JBHSBL010000025.1"/>
</dbReference>
<evidence type="ECO:0000313" key="1">
    <source>
        <dbReference type="EMBL" id="MFC4070674.1"/>
    </source>
</evidence>
<evidence type="ECO:0000313" key="2">
    <source>
        <dbReference type="Proteomes" id="UP001595867"/>
    </source>
</evidence>
<proteinExistence type="predicted"/>
<sequence length="46" mass="5001">MNRSPRSLNRFYARRRAVALARAGRAFASVTAEPPVTPQETVLAGS</sequence>
<accession>A0ABV8J6I6</accession>
<reference evidence="2" key="1">
    <citation type="journal article" date="2019" name="Int. J. Syst. Evol. Microbiol.">
        <title>The Global Catalogue of Microorganisms (GCM) 10K type strain sequencing project: providing services to taxonomists for standard genome sequencing and annotation.</title>
        <authorList>
            <consortium name="The Broad Institute Genomics Platform"/>
            <consortium name="The Broad Institute Genome Sequencing Center for Infectious Disease"/>
            <person name="Wu L."/>
            <person name="Ma J."/>
        </authorList>
    </citation>
    <scope>NUCLEOTIDE SEQUENCE [LARGE SCALE GENOMIC DNA]</scope>
    <source>
        <strain evidence="2">TBRC 5832</strain>
    </source>
</reference>
<name>A0ABV8J6I6_9ACTN</name>
<comment type="caution">
    <text evidence="1">The sequence shown here is derived from an EMBL/GenBank/DDBJ whole genome shotgun (WGS) entry which is preliminary data.</text>
</comment>
<dbReference type="EMBL" id="JBHSBL010000025">
    <property type="protein sequence ID" value="MFC4070674.1"/>
    <property type="molecule type" value="Genomic_DNA"/>
</dbReference>
<dbReference type="Proteomes" id="UP001595867">
    <property type="component" value="Unassembled WGS sequence"/>
</dbReference>
<protein>
    <submittedName>
        <fullName evidence="1">Uncharacterized protein</fullName>
    </submittedName>
</protein>
<keyword evidence="2" id="KW-1185">Reference proteome</keyword>
<organism evidence="1 2">
    <name type="scientific">Actinoplanes subglobosus</name>
    <dbReference type="NCBI Taxonomy" id="1547892"/>
    <lineage>
        <taxon>Bacteria</taxon>
        <taxon>Bacillati</taxon>
        <taxon>Actinomycetota</taxon>
        <taxon>Actinomycetes</taxon>
        <taxon>Micromonosporales</taxon>
        <taxon>Micromonosporaceae</taxon>
        <taxon>Actinoplanes</taxon>
    </lineage>
</organism>
<gene>
    <name evidence="1" type="ORF">ACFO0C_37570</name>
</gene>